<comment type="caution">
    <text evidence="2">The sequence shown here is derived from an EMBL/GenBank/DDBJ whole genome shotgun (WGS) entry which is preliminary data.</text>
</comment>
<sequence length="243" mass="26703">MVSHLAETGKPILSLHLRSPFAYVPILPSIRISASPRHPPQTAPAAAASVTTDPADPLPHTSIRPRPSKLDVFGTSSVPEPDPAKLCSMFAAGGSPQEFHFVCEANYTPSFYIRGCRYFTMGQHGAWLSKLRAIGLGSEVLIVVIAWSRNRGWERPSVLTTKWILQRLTAVSTHSQEEMHDQDTLPLVRNTSQVWVLLRTIPTGISVTSTVWLGTLPLSKRVTENELGAIIVTTKDVVVFIDF</sequence>
<proteinExistence type="predicted"/>
<feature type="region of interest" description="Disordered" evidence="1">
    <location>
        <begin position="35"/>
        <end position="69"/>
    </location>
</feature>
<evidence type="ECO:0000313" key="2">
    <source>
        <dbReference type="EMBL" id="TGZ38399.1"/>
    </source>
</evidence>
<reference evidence="2 3" key="1">
    <citation type="journal article" date="2019" name="Philos. Trans. R. Soc. Lond., B, Biol. Sci.">
        <title>Ant behaviour and brain gene expression of defending hosts depend on the ecological success of the intruding social parasite.</title>
        <authorList>
            <person name="Kaur R."/>
            <person name="Stoldt M."/>
            <person name="Jongepier E."/>
            <person name="Feldmeyer B."/>
            <person name="Menzel F."/>
            <person name="Bornberg-Bauer E."/>
            <person name="Foitzik S."/>
        </authorList>
    </citation>
    <scope>NUCLEOTIDE SEQUENCE [LARGE SCALE GENOMIC DNA]</scope>
    <source>
        <tissue evidence="2">Whole body</tissue>
    </source>
</reference>
<dbReference type="EMBL" id="QBLH01003435">
    <property type="protein sequence ID" value="TGZ38399.1"/>
    <property type="molecule type" value="Genomic_DNA"/>
</dbReference>
<gene>
    <name evidence="2" type="ORF">DBV15_06716</name>
</gene>
<organism evidence="2 3">
    <name type="scientific">Temnothorax longispinosus</name>
    <dbReference type="NCBI Taxonomy" id="300112"/>
    <lineage>
        <taxon>Eukaryota</taxon>
        <taxon>Metazoa</taxon>
        <taxon>Ecdysozoa</taxon>
        <taxon>Arthropoda</taxon>
        <taxon>Hexapoda</taxon>
        <taxon>Insecta</taxon>
        <taxon>Pterygota</taxon>
        <taxon>Neoptera</taxon>
        <taxon>Endopterygota</taxon>
        <taxon>Hymenoptera</taxon>
        <taxon>Apocrita</taxon>
        <taxon>Aculeata</taxon>
        <taxon>Formicoidea</taxon>
        <taxon>Formicidae</taxon>
        <taxon>Myrmicinae</taxon>
        <taxon>Temnothorax</taxon>
    </lineage>
</organism>
<name>A0A4S2JUT2_9HYME</name>
<accession>A0A4S2JUT2</accession>
<evidence type="ECO:0000256" key="1">
    <source>
        <dbReference type="SAM" id="MobiDB-lite"/>
    </source>
</evidence>
<keyword evidence="3" id="KW-1185">Reference proteome</keyword>
<dbReference type="AlphaFoldDB" id="A0A4S2JUT2"/>
<dbReference type="Proteomes" id="UP000310200">
    <property type="component" value="Unassembled WGS sequence"/>
</dbReference>
<evidence type="ECO:0000313" key="3">
    <source>
        <dbReference type="Proteomes" id="UP000310200"/>
    </source>
</evidence>
<protein>
    <submittedName>
        <fullName evidence="2">Uncharacterized protein</fullName>
    </submittedName>
</protein>